<feature type="compositionally biased region" description="Polar residues" evidence="4">
    <location>
        <begin position="907"/>
        <end position="921"/>
    </location>
</feature>
<dbReference type="OrthoDB" id="10260443at2759"/>
<dbReference type="EMBL" id="APWK03000015">
    <property type="protein sequence ID" value="PHH55069.1"/>
    <property type="molecule type" value="Genomic_DNA"/>
</dbReference>
<dbReference type="InterPro" id="IPR019453">
    <property type="entry name" value="VPS39/TGFA1_Znf"/>
</dbReference>
<dbReference type="PROSITE" id="PS50219">
    <property type="entry name" value="CNH"/>
    <property type="match status" value="1"/>
</dbReference>
<evidence type="ECO:0000256" key="3">
    <source>
        <dbReference type="ARBA" id="ARBA00038201"/>
    </source>
</evidence>
<dbReference type="GO" id="GO:0012505">
    <property type="term" value="C:endomembrane system"/>
    <property type="evidence" value="ECO:0007669"/>
    <property type="project" value="UniProtKB-SubCell"/>
</dbReference>
<gene>
    <name evidence="6" type="primary">Vps39</name>
    <name evidence="6" type="ORF">CFIMG_002911RA</name>
</gene>
<evidence type="ECO:0000259" key="5">
    <source>
        <dbReference type="PROSITE" id="PS50219"/>
    </source>
</evidence>
<dbReference type="SUPFAM" id="SSF50978">
    <property type="entry name" value="WD40 repeat-like"/>
    <property type="match status" value="1"/>
</dbReference>
<comment type="similarity">
    <text evidence="3">Belongs to the VAM6/VPS39 family.</text>
</comment>
<feature type="compositionally biased region" description="Polar residues" evidence="4">
    <location>
        <begin position="534"/>
        <end position="562"/>
    </location>
</feature>
<dbReference type="InterPro" id="IPR001180">
    <property type="entry name" value="CNH_dom"/>
</dbReference>
<dbReference type="PANTHER" id="PTHR12894:SF49">
    <property type="entry name" value="VAM6_VPS39-LIKE PROTEIN"/>
    <property type="match status" value="1"/>
</dbReference>
<dbReference type="Pfam" id="PF23556">
    <property type="entry name" value="TPR_Vps41"/>
    <property type="match status" value="1"/>
</dbReference>
<evidence type="ECO:0000313" key="6">
    <source>
        <dbReference type="EMBL" id="PHH55069.1"/>
    </source>
</evidence>
<evidence type="ECO:0000256" key="4">
    <source>
        <dbReference type="SAM" id="MobiDB-lite"/>
    </source>
</evidence>
<feature type="domain" description="CNH" evidence="5">
    <location>
        <begin position="18"/>
        <end position="351"/>
    </location>
</feature>
<feature type="region of interest" description="Disordered" evidence="4">
    <location>
        <begin position="460"/>
        <end position="574"/>
    </location>
</feature>
<dbReference type="GO" id="GO:0006914">
    <property type="term" value="P:autophagy"/>
    <property type="evidence" value="ECO:0007669"/>
    <property type="project" value="TreeGrafter"/>
</dbReference>
<evidence type="ECO:0000256" key="1">
    <source>
        <dbReference type="ARBA" id="ARBA00004184"/>
    </source>
</evidence>
<dbReference type="Pfam" id="PF10366">
    <property type="entry name" value="Vps39_1"/>
    <property type="match status" value="1"/>
</dbReference>
<dbReference type="Pfam" id="PF10367">
    <property type="entry name" value="zf-Vps39_C"/>
    <property type="match status" value="1"/>
</dbReference>
<dbReference type="InterPro" id="IPR019452">
    <property type="entry name" value="VPS39/TGF_beta_rcpt-assoc_1"/>
</dbReference>
<dbReference type="InterPro" id="IPR036322">
    <property type="entry name" value="WD40_repeat_dom_sf"/>
</dbReference>
<dbReference type="Proteomes" id="UP000222788">
    <property type="component" value="Unassembled WGS sequence"/>
</dbReference>
<protein>
    <submittedName>
        <fullName evidence="6">Vam6/Vps39-like protein</fullName>
    </submittedName>
</protein>
<reference evidence="6 7" key="2">
    <citation type="journal article" date="2013" name="IMA Fungus">
        <title>IMA Genome-F 1: Ceratocystis fimbriata: Draft nuclear genome sequence for the plant pathogen, Ceratocystis fimbriata.</title>
        <authorList>
            <person name="Wilken P.M."/>
            <person name="Steenkamp E.T."/>
            <person name="Wingfield M.J."/>
            <person name="de Beer Z.W."/>
            <person name="Wingfield B.D."/>
        </authorList>
    </citation>
    <scope>NUCLEOTIDE SEQUENCE [LARGE SCALE GENOMIC DNA]</scope>
    <source>
        <strain evidence="6 7">CBS 114723</strain>
    </source>
</reference>
<evidence type="ECO:0000256" key="2">
    <source>
        <dbReference type="ARBA" id="ARBA00023136"/>
    </source>
</evidence>
<keyword evidence="2" id="KW-0472">Membrane</keyword>
<dbReference type="InterPro" id="IPR032914">
    <property type="entry name" value="Vam6/VPS39/TRAP1"/>
</dbReference>
<feature type="compositionally biased region" description="Polar residues" evidence="4">
    <location>
        <begin position="489"/>
        <end position="524"/>
    </location>
</feature>
<organism evidence="6 7">
    <name type="scientific">Ceratocystis fimbriata CBS 114723</name>
    <dbReference type="NCBI Taxonomy" id="1035309"/>
    <lineage>
        <taxon>Eukaryota</taxon>
        <taxon>Fungi</taxon>
        <taxon>Dikarya</taxon>
        <taxon>Ascomycota</taxon>
        <taxon>Pezizomycotina</taxon>
        <taxon>Sordariomycetes</taxon>
        <taxon>Hypocreomycetidae</taxon>
        <taxon>Microascales</taxon>
        <taxon>Ceratocystidaceae</taxon>
        <taxon>Ceratocystis</taxon>
    </lineage>
</organism>
<feature type="region of interest" description="Disordered" evidence="4">
    <location>
        <begin position="907"/>
        <end position="926"/>
    </location>
</feature>
<accession>A0A2C5X200</accession>
<dbReference type="AlphaFoldDB" id="A0A2C5X200"/>
<dbReference type="STRING" id="1035309.A0A2C5X200"/>
<dbReference type="GO" id="GO:0034058">
    <property type="term" value="P:endosomal vesicle fusion"/>
    <property type="evidence" value="ECO:0007669"/>
    <property type="project" value="TreeGrafter"/>
</dbReference>
<dbReference type="GO" id="GO:0000329">
    <property type="term" value="C:fungal-type vacuole membrane"/>
    <property type="evidence" value="ECO:0007669"/>
    <property type="project" value="TreeGrafter"/>
</dbReference>
<feature type="compositionally biased region" description="Acidic residues" evidence="4">
    <location>
        <begin position="465"/>
        <end position="478"/>
    </location>
</feature>
<proteinExistence type="inferred from homology"/>
<evidence type="ECO:0000313" key="7">
    <source>
        <dbReference type="Proteomes" id="UP000222788"/>
    </source>
</evidence>
<sequence>MLSAFTARPIIELRQKDKSKIESVLAFGDRVLVGLNTGVLRIYRVNERPSELKPQPLTPTDDVINSSANAVSGVPEPSLPKYKATDLLREVEKFSTKPIEKLAIIKEANTLVSLSNYQVSLHDLQTYKLIQSLQGTKNAVCFATTSNIVKDADTGIPEIISRLAVGVKRKLLLWTWHESELNSNVNEIILPESIRTITWANATTLVVGMNSSYSIVDVISQSIEEVSNPGTANGSNGGPSRFGAMGTASISYMGLGSYMPKPLSAKLGEGELFLAKDVHTLFINDKGQPLRKRQITWQAAPESVGYSYPYLLALQSPAKGSLEIRNPDTLSLLQTMSLPGAAQLHFPPPTVSLAHAGKGFHISSERCVWTMDATDYDSQIAELIASKEYDEAVSILNMLEDALLQDKDGSLREAKMRKAEVLFREKKYRDALDLFNEDDVHAPPERVLKLFPPSIVGRYSGWPDLQEDESEQEDSQTEEVEKRPAEGSNGANGVNQTLASGSTSSTAPALTGDSRPSTPQNNSAGGFVRKIMGQNKSSDTASIAPSLATSEGSDNVNDNTKLNKPAKAQKGGDYQLDTKDLTNAVLELNSYLAGTRARLQRVIDPATGKLKPREKGTAAEQTMKRLLTSIQGESDLELEKQLCETFALVDTTLFRAYMFSRPSLAGSLFRIPNFCDPDVVNEKLLEHSRYNELVDFFYGKKLHAQALALLEKFGRSQEPNPAAPSLHGPSRTIRYISGLSPTHIDLILEYSEWVLKAAPKEGMEIFVGDTENAETLPRHRVVQFLSRIEPILEIQYLEHIITELNDLTPDFHNRLSELFIEHLKETPRDGEWEAVMGRFVKFLRDSRQYSLSRAFSMIPRDEPAFYEAQASVLSLMGNHKQALEIYAFKMEDYAKAEEYCNQVHVAQNSTPPVSRPTSSDGATEDSKPSIYHTLLSLYVNPPNPYQRKLPPALDLLSRHGARLPAESTLSLIPNSLAVCDLEAYFRGRIRASISQVNESRIISGLRAAEYIGSQSRLLLGDDLPGGAGVAGRNRRIVVTDEKLCGVCHKRLGGSVVSVLPDNSVVHYGCLGRSRSNTGGGLVGISKPDSVRASEWGRRSIV</sequence>
<dbReference type="Pfam" id="PF00780">
    <property type="entry name" value="CNH"/>
    <property type="match status" value="1"/>
</dbReference>
<name>A0A2C5X200_9PEZI</name>
<comment type="caution">
    <text evidence="6">The sequence shown here is derived from an EMBL/GenBank/DDBJ whole genome shotgun (WGS) entry which is preliminary data.</text>
</comment>
<keyword evidence="7" id="KW-1185">Reference proteome</keyword>
<dbReference type="PANTHER" id="PTHR12894">
    <property type="entry name" value="CNH DOMAIN CONTAINING"/>
    <property type="match status" value="1"/>
</dbReference>
<comment type="subcellular location">
    <subcellularLocation>
        <location evidence="1">Endomembrane system</location>
        <topology evidence="1">Peripheral membrane protein</topology>
    </subcellularLocation>
</comment>
<reference evidence="6 7" key="1">
    <citation type="journal article" date="2013" name="Fungal Biol.">
        <title>Analysis of microsatellite markers in the genome of the plant pathogen Ceratocystis fimbriata.</title>
        <authorList>
            <person name="Simpson M.C."/>
            <person name="Wilken P.M."/>
            <person name="Coetzee M.P."/>
            <person name="Wingfield M.J."/>
            <person name="Wingfield B.D."/>
        </authorList>
    </citation>
    <scope>NUCLEOTIDE SEQUENCE [LARGE SCALE GENOMIC DNA]</scope>
    <source>
        <strain evidence="6 7">CBS 114723</strain>
    </source>
</reference>